<organism evidence="1 2">
    <name type="scientific">Ascoidea rubescens DSM 1968</name>
    <dbReference type="NCBI Taxonomy" id="1344418"/>
    <lineage>
        <taxon>Eukaryota</taxon>
        <taxon>Fungi</taxon>
        <taxon>Dikarya</taxon>
        <taxon>Ascomycota</taxon>
        <taxon>Saccharomycotina</taxon>
        <taxon>Saccharomycetes</taxon>
        <taxon>Ascoideaceae</taxon>
        <taxon>Ascoidea</taxon>
    </lineage>
</organism>
<dbReference type="GeneID" id="30968473"/>
<evidence type="ECO:0000313" key="1">
    <source>
        <dbReference type="EMBL" id="ODV63339.1"/>
    </source>
</evidence>
<evidence type="ECO:0000313" key="2">
    <source>
        <dbReference type="Proteomes" id="UP000095038"/>
    </source>
</evidence>
<gene>
    <name evidence="1" type="ORF">ASCRUDRAFT_83308</name>
</gene>
<proteinExistence type="predicted"/>
<sequence length="453" mass="53990">MYSIINNNKMSLDNDFSLLNFQVHLKNFNQINKNLNNIPITITSKLPESFILEKADDIDDYFIIYSIQHPLTIITLLDCHNNKLPSANLFKNLLFYQNNDPDKLNYLNPLFNQLIDSEFSNKKNSVKNFNDKYNYNFDLMDRNLINNDNYDQFPLHNNELKIHENKLKNLLDKIIDDYFLSRNVFYFNWEIFDDYSYEYLINEYFPTIFGFSFIKYYHNQNNDEFSNTAIMLDPIQDEQQENQLISDNIIIDLSISLMDLKLEANVDDKYNFKNLQKNLLDFDHLTKKIYYVKNLIINNKKTIHPVYPKPKTQDEIEDSMSILKDKFYDNSGILEYIKNITTDSSFDNLHLLYSVIFSNSLSNSFDKNFVSNLEKLKVVFERDNDASNFQLAKEIIRMFELLHDKSIQISLSDDRYSIVDVSEVYNTLDMEIWKLVKHLNYWSATEARFFKEL</sequence>
<accession>A0A1D2VP16</accession>
<reference evidence="2" key="1">
    <citation type="submission" date="2016-05" db="EMBL/GenBank/DDBJ databases">
        <title>Comparative genomics of biotechnologically important yeasts.</title>
        <authorList>
            <consortium name="DOE Joint Genome Institute"/>
            <person name="Riley R."/>
            <person name="Haridas S."/>
            <person name="Wolfe K.H."/>
            <person name="Lopes M.R."/>
            <person name="Hittinger C.T."/>
            <person name="Goker M."/>
            <person name="Salamov A."/>
            <person name="Wisecaver J."/>
            <person name="Long T.M."/>
            <person name="Aerts A.L."/>
            <person name="Barry K."/>
            <person name="Choi C."/>
            <person name="Clum A."/>
            <person name="Coughlan A.Y."/>
            <person name="Deshpande S."/>
            <person name="Douglass A.P."/>
            <person name="Hanson S.J."/>
            <person name="Klenk H.-P."/>
            <person name="Labutti K."/>
            <person name="Lapidus A."/>
            <person name="Lindquist E."/>
            <person name="Lipzen A."/>
            <person name="Meier-Kolthoff J.P."/>
            <person name="Ohm R.A."/>
            <person name="Otillar R.P."/>
            <person name="Pangilinan J."/>
            <person name="Peng Y."/>
            <person name="Rokas A."/>
            <person name="Rosa C.A."/>
            <person name="Scheuner C."/>
            <person name="Sibirny A.A."/>
            <person name="Slot J.C."/>
            <person name="Stielow J.B."/>
            <person name="Sun H."/>
            <person name="Kurtzman C.P."/>
            <person name="Blackwell M."/>
            <person name="Grigoriev I.V."/>
            <person name="Jeffries T.W."/>
        </authorList>
    </citation>
    <scope>NUCLEOTIDE SEQUENCE [LARGE SCALE GENOMIC DNA]</scope>
    <source>
        <strain evidence="2">DSM 1968</strain>
    </source>
</reference>
<keyword evidence="2" id="KW-1185">Reference proteome</keyword>
<name>A0A1D2VP16_9ASCO</name>
<protein>
    <submittedName>
        <fullName evidence="1">Uncharacterized protein</fullName>
    </submittedName>
</protein>
<dbReference type="AlphaFoldDB" id="A0A1D2VP16"/>
<dbReference type="InParanoid" id="A0A1D2VP16"/>
<dbReference type="Proteomes" id="UP000095038">
    <property type="component" value="Unassembled WGS sequence"/>
</dbReference>
<dbReference type="EMBL" id="KV454475">
    <property type="protein sequence ID" value="ODV63339.1"/>
    <property type="molecule type" value="Genomic_DNA"/>
</dbReference>
<dbReference type="RefSeq" id="XP_020049646.1">
    <property type="nucleotide sequence ID" value="XM_020194837.1"/>
</dbReference>